<dbReference type="Pfam" id="PF08922">
    <property type="entry name" value="DUF1905"/>
    <property type="match status" value="1"/>
</dbReference>
<dbReference type="InterPro" id="IPR015018">
    <property type="entry name" value="DUF1905"/>
</dbReference>
<gene>
    <name evidence="1" type="ORF">HEB94_003368</name>
</gene>
<evidence type="ECO:0000313" key="1">
    <source>
        <dbReference type="EMBL" id="MBE1606520.1"/>
    </source>
</evidence>
<keyword evidence="2" id="KW-1185">Reference proteome</keyword>
<evidence type="ECO:0008006" key="3">
    <source>
        <dbReference type="Google" id="ProtNLM"/>
    </source>
</evidence>
<dbReference type="InterPro" id="IPR037079">
    <property type="entry name" value="AF2212/PG0164-like_sf"/>
</dbReference>
<proteinExistence type="predicted"/>
<organism evidence="1 2">
    <name type="scientific">Actinopolymorpha pittospori</name>
    <dbReference type="NCBI Taxonomy" id="648752"/>
    <lineage>
        <taxon>Bacteria</taxon>
        <taxon>Bacillati</taxon>
        <taxon>Actinomycetota</taxon>
        <taxon>Actinomycetes</taxon>
        <taxon>Propionibacteriales</taxon>
        <taxon>Actinopolymorphaceae</taxon>
        <taxon>Actinopolymorpha</taxon>
    </lineage>
</organism>
<comment type="caution">
    <text evidence="1">The sequence shown here is derived from an EMBL/GenBank/DDBJ whole genome shotgun (WGS) entry which is preliminary data.</text>
</comment>
<name>A0A927N0K7_9ACTN</name>
<dbReference type="RefSeq" id="WP_192750634.1">
    <property type="nucleotide sequence ID" value="NZ_BAABJL010000147.1"/>
</dbReference>
<accession>A0A927N0K7</accession>
<evidence type="ECO:0000313" key="2">
    <source>
        <dbReference type="Proteomes" id="UP000638648"/>
    </source>
</evidence>
<dbReference type="AlphaFoldDB" id="A0A927N0K7"/>
<sequence>MADSMRFTAAVTEGSRGRAVIALPFDPDQVWGHKQRHHVSGTVDGCKVRAVVEQFEDGPGIALGPSWQRDRPVEVGSEVKVVLSAEGPQRADLDPDVAAALGAEPEAGAFFDSLAQFYRKGYLTWINATKRRPEERARRIAETVRLLKAGQKRRPQGA</sequence>
<dbReference type="Proteomes" id="UP000638648">
    <property type="component" value="Unassembled WGS sequence"/>
</dbReference>
<reference evidence="1" key="1">
    <citation type="submission" date="2020-10" db="EMBL/GenBank/DDBJ databases">
        <title>Sequencing the genomes of 1000 actinobacteria strains.</title>
        <authorList>
            <person name="Klenk H.-P."/>
        </authorList>
    </citation>
    <scope>NUCLEOTIDE SEQUENCE</scope>
    <source>
        <strain evidence="1">DSM 45354</strain>
    </source>
</reference>
<dbReference type="EMBL" id="JADBEM010000001">
    <property type="protein sequence ID" value="MBE1606520.1"/>
    <property type="molecule type" value="Genomic_DNA"/>
</dbReference>
<dbReference type="Gene3D" id="2.40.30.100">
    <property type="entry name" value="AF2212/PG0164-like"/>
    <property type="match status" value="1"/>
</dbReference>
<dbReference type="Pfam" id="PF13376">
    <property type="entry name" value="OmdA"/>
    <property type="match status" value="1"/>
</dbReference>
<protein>
    <recommendedName>
        <fullName evidence="3">Bacteriocin-protection, YdeI or OmpD-Associated</fullName>
    </recommendedName>
</protein>